<protein>
    <recommendedName>
        <fullName evidence="7">Rhodopsin domain-containing protein</fullName>
    </recommendedName>
</protein>
<dbReference type="Pfam" id="PF20684">
    <property type="entry name" value="Fung_rhodopsin"/>
    <property type="match status" value="1"/>
</dbReference>
<dbReference type="eggNOG" id="ENOG502SJ2F">
    <property type="taxonomic scope" value="Eukaryota"/>
</dbReference>
<gene>
    <name evidence="8" type="ORF">SETTUDRAFT_85531</name>
</gene>
<dbReference type="RefSeq" id="XP_008020409.1">
    <property type="nucleotide sequence ID" value="XM_008022218.1"/>
</dbReference>
<dbReference type="EMBL" id="KB908481">
    <property type="protein sequence ID" value="EOA91659.1"/>
    <property type="molecule type" value="Genomic_DNA"/>
</dbReference>
<evidence type="ECO:0000256" key="1">
    <source>
        <dbReference type="ARBA" id="ARBA00004141"/>
    </source>
</evidence>
<evidence type="ECO:0000256" key="5">
    <source>
        <dbReference type="ARBA" id="ARBA00038359"/>
    </source>
</evidence>
<accession>R0KRP7</accession>
<dbReference type="InterPro" id="IPR052337">
    <property type="entry name" value="SAT4-like"/>
</dbReference>
<dbReference type="GO" id="GO:0016020">
    <property type="term" value="C:membrane"/>
    <property type="evidence" value="ECO:0007669"/>
    <property type="project" value="UniProtKB-SubCell"/>
</dbReference>
<comment type="subcellular location">
    <subcellularLocation>
        <location evidence="1">Membrane</location>
        <topology evidence="1">Multi-pass membrane protein</topology>
    </subcellularLocation>
</comment>
<reference evidence="8 9" key="1">
    <citation type="journal article" date="2012" name="PLoS Pathog.">
        <title>Diverse lifestyles and strategies of plant pathogenesis encoded in the genomes of eighteen Dothideomycetes fungi.</title>
        <authorList>
            <person name="Ohm R.A."/>
            <person name="Feau N."/>
            <person name="Henrissat B."/>
            <person name="Schoch C.L."/>
            <person name="Horwitz B.A."/>
            <person name="Barry K.W."/>
            <person name="Condon B.J."/>
            <person name="Copeland A.C."/>
            <person name="Dhillon B."/>
            <person name="Glaser F."/>
            <person name="Hesse C.N."/>
            <person name="Kosti I."/>
            <person name="LaButti K."/>
            <person name="Lindquist E.A."/>
            <person name="Lucas S."/>
            <person name="Salamov A.A."/>
            <person name="Bradshaw R.E."/>
            <person name="Ciuffetti L."/>
            <person name="Hamelin R.C."/>
            <person name="Kema G.H.J."/>
            <person name="Lawrence C."/>
            <person name="Scott J.A."/>
            <person name="Spatafora J.W."/>
            <person name="Turgeon B.G."/>
            <person name="de Wit P.J.G.M."/>
            <person name="Zhong S."/>
            <person name="Goodwin S.B."/>
            <person name="Grigoriev I.V."/>
        </authorList>
    </citation>
    <scope>NUCLEOTIDE SEQUENCE [LARGE SCALE GENOMIC DNA]</scope>
    <source>
        <strain evidence="9">28A</strain>
    </source>
</reference>
<dbReference type="PANTHER" id="PTHR33048">
    <property type="entry name" value="PTH11-LIKE INTEGRAL MEMBRANE PROTEIN (AFU_ORTHOLOGUE AFUA_5G11245)"/>
    <property type="match status" value="1"/>
</dbReference>
<evidence type="ECO:0000256" key="2">
    <source>
        <dbReference type="ARBA" id="ARBA00022692"/>
    </source>
</evidence>
<dbReference type="GeneID" id="19405531"/>
<name>R0KRP7_EXST2</name>
<feature type="transmembrane region" description="Helical" evidence="6">
    <location>
        <begin position="117"/>
        <end position="138"/>
    </location>
</feature>
<feature type="transmembrane region" description="Helical" evidence="6">
    <location>
        <begin position="85"/>
        <end position="105"/>
    </location>
</feature>
<dbReference type="OrthoDB" id="3923077at2759"/>
<keyword evidence="4 6" id="KW-0472">Membrane</keyword>
<evidence type="ECO:0000259" key="7">
    <source>
        <dbReference type="Pfam" id="PF20684"/>
    </source>
</evidence>
<keyword evidence="2 6" id="KW-0812">Transmembrane</keyword>
<evidence type="ECO:0000256" key="3">
    <source>
        <dbReference type="ARBA" id="ARBA00022989"/>
    </source>
</evidence>
<dbReference type="PANTHER" id="PTHR33048:SF96">
    <property type="entry name" value="INTEGRAL MEMBRANE PROTEIN"/>
    <property type="match status" value="1"/>
</dbReference>
<sequence length="389" mass="43272">MSRDNRSPEVLAVAILFFVLTWVAVCVRFYVRAGLTRTWGYDDSYMVAALCTFTVYLVCQIVAAVHGAGRHQAYLSHSDTRTALLFLYLCELGYAVTNCLVKFAIGSLYRRVAVKRWHIWSIWVLMVTTFVCSLVHSFQVMLQCAPISVFWNQQPVSPKCMDKGLTLGVRYTLASANAMTDWALGLLAVCMLWHVEMERRTRIFVAGILAFATIGCASTIMRMCYMHTIVNGNDFLYATTDIGIWSTVEPGIGIIAGSIATSQPLIRRLICCRESVQALRQDSLPQYHLTKATHSPSNSHSYQPSLALSDLGPMELNFITSHIPGLGSVDAESKLESSRDVAEDMELPCTKHEPMMQQGPPKLELRKSFRNSFNGGSLASSFAKVCIPQ</sequence>
<evidence type="ECO:0000256" key="6">
    <source>
        <dbReference type="SAM" id="Phobius"/>
    </source>
</evidence>
<reference evidence="8 9" key="2">
    <citation type="journal article" date="2013" name="PLoS Genet.">
        <title>Comparative genome structure, secondary metabolite, and effector coding capacity across Cochliobolus pathogens.</title>
        <authorList>
            <person name="Condon B.J."/>
            <person name="Leng Y."/>
            <person name="Wu D."/>
            <person name="Bushley K.E."/>
            <person name="Ohm R.A."/>
            <person name="Otillar R."/>
            <person name="Martin J."/>
            <person name="Schackwitz W."/>
            <person name="Grimwood J."/>
            <person name="MohdZainudin N."/>
            <person name="Xue C."/>
            <person name="Wang R."/>
            <person name="Manning V.A."/>
            <person name="Dhillon B."/>
            <person name="Tu Z.J."/>
            <person name="Steffenson B.J."/>
            <person name="Salamov A."/>
            <person name="Sun H."/>
            <person name="Lowry S."/>
            <person name="LaButti K."/>
            <person name="Han J."/>
            <person name="Copeland A."/>
            <person name="Lindquist E."/>
            <person name="Barry K."/>
            <person name="Schmutz J."/>
            <person name="Baker S.E."/>
            <person name="Ciuffetti L.M."/>
            <person name="Grigoriev I.V."/>
            <person name="Zhong S."/>
            <person name="Turgeon B.G."/>
        </authorList>
    </citation>
    <scope>NUCLEOTIDE SEQUENCE [LARGE SCALE GENOMIC DNA]</scope>
    <source>
        <strain evidence="9">28A</strain>
    </source>
</reference>
<organism evidence="8 9">
    <name type="scientific">Exserohilum turcicum (strain 28A)</name>
    <name type="common">Northern leaf blight fungus</name>
    <name type="synonym">Setosphaeria turcica</name>
    <dbReference type="NCBI Taxonomy" id="671987"/>
    <lineage>
        <taxon>Eukaryota</taxon>
        <taxon>Fungi</taxon>
        <taxon>Dikarya</taxon>
        <taxon>Ascomycota</taxon>
        <taxon>Pezizomycotina</taxon>
        <taxon>Dothideomycetes</taxon>
        <taxon>Pleosporomycetidae</taxon>
        <taxon>Pleosporales</taxon>
        <taxon>Pleosporineae</taxon>
        <taxon>Pleosporaceae</taxon>
        <taxon>Exserohilum</taxon>
    </lineage>
</organism>
<keyword evidence="9" id="KW-1185">Reference proteome</keyword>
<feature type="transmembrane region" description="Helical" evidence="6">
    <location>
        <begin position="171"/>
        <end position="195"/>
    </location>
</feature>
<dbReference type="STRING" id="671987.R0KRP7"/>
<dbReference type="HOGENOM" id="CLU_028200_3_4_1"/>
<comment type="similarity">
    <text evidence="5">Belongs to the SAT4 family.</text>
</comment>
<evidence type="ECO:0000256" key="4">
    <source>
        <dbReference type="ARBA" id="ARBA00023136"/>
    </source>
</evidence>
<feature type="transmembrane region" description="Helical" evidence="6">
    <location>
        <begin position="202"/>
        <end position="221"/>
    </location>
</feature>
<keyword evidence="3 6" id="KW-1133">Transmembrane helix</keyword>
<dbReference type="AlphaFoldDB" id="R0KRP7"/>
<dbReference type="InterPro" id="IPR049326">
    <property type="entry name" value="Rhodopsin_dom_fungi"/>
</dbReference>
<feature type="domain" description="Rhodopsin" evidence="7">
    <location>
        <begin position="27"/>
        <end position="268"/>
    </location>
</feature>
<evidence type="ECO:0000313" key="8">
    <source>
        <dbReference type="EMBL" id="EOA91659.1"/>
    </source>
</evidence>
<dbReference type="Proteomes" id="UP000016935">
    <property type="component" value="Unassembled WGS sequence"/>
</dbReference>
<proteinExistence type="inferred from homology"/>
<evidence type="ECO:0000313" key="9">
    <source>
        <dbReference type="Proteomes" id="UP000016935"/>
    </source>
</evidence>
<feature type="transmembrane region" description="Helical" evidence="6">
    <location>
        <begin position="12"/>
        <end position="31"/>
    </location>
</feature>
<feature type="transmembrane region" description="Helical" evidence="6">
    <location>
        <begin position="43"/>
        <end position="65"/>
    </location>
</feature>